<keyword evidence="1" id="KW-0805">Transcription regulation</keyword>
<keyword evidence="3" id="KW-0804">Transcription</keyword>
<evidence type="ECO:0000313" key="8">
    <source>
        <dbReference type="Proteomes" id="UP000241203"/>
    </source>
</evidence>
<dbReference type="PANTHER" id="PTHR30055">
    <property type="entry name" value="HTH-TYPE TRANSCRIPTIONAL REGULATOR RUTR"/>
    <property type="match status" value="1"/>
</dbReference>
<keyword evidence="9" id="KW-1185">Reference proteome</keyword>
<dbReference type="GO" id="GO:0003700">
    <property type="term" value="F:DNA-binding transcription factor activity"/>
    <property type="evidence" value="ECO:0007669"/>
    <property type="project" value="TreeGrafter"/>
</dbReference>
<evidence type="ECO:0000313" key="7">
    <source>
        <dbReference type="EMBL" id="RUQ81848.1"/>
    </source>
</evidence>
<dbReference type="InterPro" id="IPR009057">
    <property type="entry name" value="Homeodomain-like_sf"/>
</dbReference>
<evidence type="ECO:0000313" key="9">
    <source>
        <dbReference type="Proteomes" id="UP000268291"/>
    </source>
</evidence>
<feature type="DNA-binding region" description="H-T-H motif" evidence="4">
    <location>
        <begin position="37"/>
        <end position="56"/>
    </location>
</feature>
<dbReference type="Pfam" id="PF00440">
    <property type="entry name" value="TetR_N"/>
    <property type="match status" value="1"/>
</dbReference>
<keyword evidence="2 4" id="KW-0238">DNA-binding</keyword>
<dbReference type="Proteomes" id="UP000241203">
    <property type="component" value="Unassembled WGS sequence"/>
</dbReference>
<organism evidence="6 8">
    <name type="scientific">Labedella gwakjiensis</name>
    <dbReference type="NCBI Taxonomy" id="390269"/>
    <lineage>
        <taxon>Bacteria</taxon>
        <taxon>Bacillati</taxon>
        <taxon>Actinomycetota</taxon>
        <taxon>Actinomycetes</taxon>
        <taxon>Micrococcales</taxon>
        <taxon>Microbacteriaceae</taxon>
        <taxon>Labedella</taxon>
    </lineage>
</organism>
<evidence type="ECO:0000256" key="1">
    <source>
        <dbReference type="ARBA" id="ARBA00023015"/>
    </source>
</evidence>
<dbReference type="PRINTS" id="PR00455">
    <property type="entry name" value="HTHTETR"/>
</dbReference>
<feature type="domain" description="HTH tetR-type" evidence="5">
    <location>
        <begin position="14"/>
        <end position="74"/>
    </location>
</feature>
<protein>
    <submittedName>
        <fullName evidence="6">TetR family transcriptional regulator</fullName>
    </submittedName>
    <submittedName>
        <fullName evidence="7">TetR/AcrR family transcriptional regulator</fullName>
    </submittedName>
</protein>
<name>A0A2P8GSR0_9MICO</name>
<dbReference type="EMBL" id="PYAU01000001">
    <property type="protein sequence ID" value="PSL36994.1"/>
    <property type="molecule type" value="Genomic_DNA"/>
</dbReference>
<dbReference type="OrthoDB" id="8688418at2"/>
<accession>A0A2P8GSR0</accession>
<dbReference type="Proteomes" id="UP000268291">
    <property type="component" value="Unassembled WGS sequence"/>
</dbReference>
<dbReference type="SUPFAM" id="SSF46689">
    <property type="entry name" value="Homeodomain-like"/>
    <property type="match status" value="1"/>
</dbReference>
<reference evidence="7 9" key="2">
    <citation type="submission" date="2018-12" db="EMBL/GenBank/DDBJ databases">
        <authorList>
            <person name="hu s."/>
            <person name="Xu Y."/>
            <person name="Xu B."/>
            <person name="Li F."/>
        </authorList>
    </citation>
    <scope>NUCLEOTIDE SEQUENCE [LARGE SCALE GENOMIC DNA]</scope>
    <source>
        <strain evidence="7 9">KSW2-17</strain>
    </source>
</reference>
<dbReference type="AlphaFoldDB" id="A0A2P8GSR0"/>
<dbReference type="PROSITE" id="PS50977">
    <property type="entry name" value="HTH_TETR_2"/>
    <property type="match status" value="1"/>
</dbReference>
<dbReference type="InterPro" id="IPR023772">
    <property type="entry name" value="DNA-bd_HTH_TetR-type_CS"/>
</dbReference>
<reference evidence="6 8" key="1">
    <citation type="submission" date="2018-03" db="EMBL/GenBank/DDBJ databases">
        <title>Genomic Encyclopedia of Archaeal and Bacterial Type Strains, Phase II (KMG-II): from individual species to whole genera.</title>
        <authorList>
            <person name="Goeker M."/>
        </authorList>
    </citation>
    <scope>NUCLEOTIDE SEQUENCE [LARGE SCALE GENOMIC DNA]</scope>
    <source>
        <strain evidence="6 8">DSM 21548</strain>
    </source>
</reference>
<dbReference type="PROSITE" id="PS01081">
    <property type="entry name" value="HTH_TETR_1"/>
    <property type="match status" value="1"/>
</dbReference>
<dbReference type="InterPro" id="IPR050109">
    <property type="entry name" value="HTH-type_TetR-like_transc_reg"/>
</dbReference>
<sequence length="204" mass="22750">MSESAMGVRERRKSETTRSLVVEARRLFSQHGLSGFTVEELCDAVGVSRRTFFNYFASKDDAVIGVAIRDTEDELDDAFVAGGNPEQDALSPTLFDDFVQLLVDRWNRSDVDTGGMRGVAESIKHEPRLLARMMELAMRDEAMDIALVERREGLQPGDLRAASTVHLVIAFARPSAMEFLSADNTDPLDEIFRRRIAAARVVLN</sequence>
<dbReference type="InterPro" id="IPR001647">
    <property type="entry name" value="HTH_TetR"/>
</dbReference>
<evidence type="ECO:0000256" key="4">
    <source>
        <dbReference type="PROSITE-ProRule" id="PRU00335"/>
    </source>
</evidence>
<dbReference type="EMBL" id="RZGY01000005">
    <property type="protein sequence ID" value="RUQ81848.1"/>
    <property type="molecule type" value="Genomic_DNA"/>
</dbReference>
<proteinExistence type="predicted"/>
<comment type="caution">
    <text evidence="6">The sequence shown here is derived from an EMBL/GenBank/DDBJ whole genome shotgun (WGS) entry which is preliminary data.</text>
</comment>
<evidence type="ECO:0000256" key="3">
    <source>
        <dbReference type="ARBA" id="ARBA00023163"/>
    </source>
</evidence>
<gene>
    <name evidence="6" type="ORF">CLV49_0597</name>
    <name evidence="7" type="ORF">ELQ93_17625</name>
</gene>
<evidence type="ECO:0000256" key="2">
    <source>
        <dbReference type="ARBA" id="ARBA00023125"/>
    </source>
</evidence>
<dbReference type="GO" id="GO:0000976">
    <property type="term" value="F:transcription cis-regulatory region binding"/>
    <property type="evidence" value="ECO:0007669"/>
    <property type="project" value="TreeGrafter"/>
</dbReference>
<dbReference type="RefSeq" id="WP_106562198.1">
    <property type="nucleotide sequence ID" value="NZ_PYAU01000001.1"/>
</dbReference>
<dbReference type="PANTHER" id="PTHR30055:SF234">
    <property type="entry name" value="HTH-TYPE TRANSCRIPTIONAL REGULATOR BETI"/>
    <property type="match status" value="1"/>
</dbReference>
<dbReference type="Gene3D" id="1.10.357.10">
    <property type="entry name" value="Tetracycline Repressor, domain 2"/>
    <property type="match status" value="1"/>
</dbReference>
<evidence type="ECO:0000259" key="5">
    <source>
        <dbReference type="PROSITE" id="PS50977"/>
    </source>
</evidence>
<evidence type="ECO:0000313" key="6">
    <source>
        <dbReference type="EMBL" id="PSL36994.1"/>
    </source>
</evidence>